<organism evidence="1 2">
    <name type="scientific">Litchfieldia luteola</name>
    <dbReference type="NCBI Taxonomy" id="682179"/>
    <lineage>
        <taxon>Bacteria</taxon>
        <taxon>Bacillati</taxon>
        <taxon>Bacillota</taxon>
        <taxon>Bacilli</taxon>
        <taxon>Bacillales</taxon>
        <taxon>Bacillaceae</taxon>
        <taxon>Litchfieldia</taxon>
    </lineage>
</organism>
<comment type="caution">
    <text evidence="1">The sequence shown here is derived from an EMBL/GenBank/DDBJ whole genome shotgun (WGS) entry which is preliminary data.</text>
</comment>
<accession>A0ABR9QPG7</accession>
<proteinExistence type="predicted"/>
<evidence type="ECO:0000313" key="2">
    <source>
        <dbReference type="Proteomes" id="UP001516662"/>
    </source>
</evidence>
<reference evidence="1 2" key="1">
    <citation type="submission" date="2020-10" db="EMBL/GenBank/DDBJ databases">
        <title>Bacillus sp. HD4P25, an endophyte from a halophyte.</title>
        <authorList>
            <person name="Sun J.-Q."/>
        </authorList>
    </citation>
    <scope>NUCLEOTIDE SEQUENCE [LARGE SCALE GENOMIC DNA]</scope>
    <source>
        <strain evidence="1 2">YIM 93174</strain>
    </source>
</reference>
<dbReference type="Proteomes" id="UP001516662">
    <property type="component" value="Unassembled WGS sequence"/>
</dbReference>
<evidence type="ECO:0000313" key="1">
    <source>
        <dbReference type="EMBL" id="MBE4910402.1"/>
    </source>
</evidence>
<dbReference type="RefSeq" id="WP_193539641.1">
    <property type="nucleotide sequence ID" value="NZ_JADCLJ010000024.1"/>
</dbReference>
<sequence length="92" mass="10898">MEIIATQPYIKVTREIEFNQQCFREEEQKLVLYENVVVSSSHTFTLPEVFDVSYKKLSENDGFLYLHTNQGLFSFYTKKDPSSFIAEYKKLK</sequence>
<name>A0ABR9QPG7_9BACI</name>
<keyword evidence="2" id="KW-1185">Reference proteome</keyword>
<dbReference type="EMBL" id="JADCLJ010000024">
    <property type="protein sequence ID" value="MBE4910402.1"/>
    <property type="molecule type" value="Genomic_DNA"/>
</dbReference>
<gene>
    <name evidence="1" type="ORF">IMZ08_20380</name>
</gene>
<protein>
    <submittedName>
        <fullName evidence="1">Uncharacterized protein</fullName>
    </submittedName>
</protein>